<evidence type="ECO:0000313" key="1">
    <source>
        <dbReference type="EMBL" id="PMD35119.1"/>
    </source>
</evidence>
<name>A0A2J6R9A5_HYAVF</name>
<dbReference type="AlphaFoldDB" id="A0A2J6R9A5"/>
<evidence type="ECO:0000313" key="2">
    <source>
        <dbReference type="Proteomes" id="UP000235786"/>
    </source>
</evidence>
<dbReference type="EMBL" id="KZ613952">
    <property type="protein sequence ID" value="PMD35119.1"/>
    <property type="molecule type" value="Genomic_DNA"/>
</dbReference>
<dbReference type="Proteomes" id="UP000235786">
    <property type="component" value="Unassembled WGS sequence"/>
</dbReference>
<reference evidence="1 2" key="1">
    <citation type="submission" date="2016-04" db="EMBL/GenBank/DDBJ databases">
        <title>A degradative enzymes factory behind the ericoid mycorrhizal symbiosis.</title>
        <authorList>
            <consortium name="DOE Joint Genome Institute"/>
            <person name="Martino E."/>
            <person name="Morin E."/>
            <person name="Grelet G."/>
            <person name="Kuo A."/>
            <person name="Kohler A."/>
            <person name="Daghino S."/>
            <person name="Barry K."/>
            <person name="Choi C."/>
            <person name="Cichocki N."/>
            <person name="Clum A."/>
            <person name="Copeland A."/>
            <person name="Hainaut M."/>
            <person name="Haridas S."/>
            <person name="Labutti K."/>
            <person name="Lindquist E."/>
            <person name="Lipzen A."/>
            <person name="Khouja H.-R."/>
            <person name="Murat C."/>
            <person name="Ohm R."/>
            <person name="Olson A."/>
            <person name="Spatafora J."/>
            <person name="Veneault-Fourrey C."/>
            <person name="Henrissat B."/>
            <person name="Grigoriev I."/>
            <person name="Martin F."/>
            <person name="Perotto S."/>
        </authorList>
    </citation>
    <scope>NUCLEOTIDE SEQUENCE [LARGE SCALE GENOMIC DNA]</scope>
    <source>
        <strain evidence="1 2">F</strain>
    </source>
</reference>
<accession>A0A2J6R9A5</accession>
<gene>
    <name evidence="1" type="ORF">L207DRAFT_602548</name>
</gene>
<sequence>MNLPPLNELYGQRSSFAPAMGMTQAYNYPPPPQLSTPYFNVPRSEQNQFLPLTSIPQTLPTLNGPPSPQNRPHCEKCKGQKYGFTAYFHNTKIFHEPPHELLPWVERSYFLKNRLQSLLVTYTVQEFDPTYLRDIEIEVNNWRLQVEALVHEVGTWGNGSERVVTAVGEVHQWTKGMVKQLWDHVVGNQRLLMPKGRAKELVLEFRKGWERVWIGSAEHRRQFLLSQTCMPSFS</sequence>
<keyword evidence="2" id="KW-1185">Reference proteome</keyword>
<protein>
    <submittedName>
        <fullName evidence="1">Uncharacterized protein</fullName>
    </submittedName>
</protein>
<dbReference type="OrthoDB" id="3486108at2759"/>
<organism evidence="1 2">
    <name type="scientific">Hyaloscypha variabilis (strain UAMH 11265 / GT02V1 / F)</name>
    <name type="common">Meliniomyces variabilis</name>
    <dbReference type="NCBI Taxonomy" id="1149755"/>
    <lineage>
        <taxon>Eukaryota</taxon>
        <taxon>Fungi</taxon>
        <taxon>Dikarya</taxon>
        <taxon>Ascomycota</taxon>
        <taxon>Pezizomycotina</taxon>
        <taxon>Leotiomycetes</taxon>
        <taxon>Helotiales</taxon>
        <taxon>Hyaloscyphaceae</taxon>
        <taxon>Hyaloscypha</taxon>
        <taxon>Hyaloscypha variabilis</taxon>
    </lineage>
</organism>
<proteinExistence type="predicted"/>